<dbReference type="PANTHER" id="PTHR12151">
    <property type="entry name" value="ELECTRON TRANSPORT PROTIN SCO1/SENC FAMILY MEMBER"/>
    <property type="match status" value="1"/>
</dbReference>
<keyword evidence="5" id="KW-0812">Transmembrane</keyword>
<dbReference type="Gene3D" id="3.40.30.10">
    <property type="entry name" value="Glutaredoxin"/>
    <property type="match status" value="1"/>
</dbReference>
<dbReference type="FunFam" id="3.40.30.10:FF:000013">
    <property type="entry name" value="Blast:Protein SCO1 homolog, mitochondrial"/>
    <property type="match status" value="1"/>
</dbReference>
<dbReference type="Pfam" id="PF02630">
    <property type="entry name" value="SCO1-SenC"/>
    <property type="match status" value="1"/>
</dbReference>
<gene>
    <name evidence="7" type="ORF">GJ654_04670</name>
</gene>
<evidence type="ECO:0000256" key="2">
    <source>
        <dbReference type="ARBA" id="ARBA00023008"/>
    </source>
</evidence>
<evidence type="ECO:0000256" key="3">
    <source>
        <dbReference type="PIRSR" id="PIRSR603782-1"/>
    </source>
</evidence>
<dbReference type="Proteomes" id="UP000439113">
    <property type="component" value="Unassembled WGS sequence"/>
</dbReference>
<feature type="disulfide bond" description="Redox-active" evidence="4">
    <location>
        <begin position="76"/>
        <end position="80"/>
    </location>
</feature>
<keyword evidence="2 3" id="KW-0186">Copper</keyword>
<dbReference type="AlphaFoldDB" id="A0A6N8DND2"/>
<keyword evidence="4" id="KW-1015">Disulfide bond</keyword>
<dbReference type="GO" id="GO:0046872">
    <property type="term" value="F:metal ion binding"/>
    <property type="evidence" value="ECO:0007669"/>
    <property type="project" value="UniProtKB-KW"/>
</dbReference>
<dbReference type="SUPFAM" id="SSF52833">
    <property type="entry name" value="Thioredoxin-like"/>
    <property type="match status" value="1"/>
</dbReference>
<dbReference type="RefSeq" id="WP_155444953.1">
    <property type="nucleotide sequence ID" value="NZ_JAOQNR010000003.1"/>
</dbReference>
<dbReference type="PROSITE" id="PS51352">
    <property type="entry name" value="THIOREDOXIN_2"/>
    <property type="match status" value="1"/>
</dbReference>
<dbReference type="InterPro" id="IPR003782">
    <property type="entry name" value="SCO1/SenC"/>
</dbReference>
<keyword evidence="3" id="KW-0479">Metal-binding</keyword>
<accession>A0A6N8DND2</accession>
<dbReference type="OrthoDB" id="9790194at2"/>
<protein>
    <submittedName>
        <fullName evidence="7">Redoxin domain-containing protein</fullName>
    </submittedName>
</protein>
<comment type="similarity">
    <text evidence="1">Belongs to the SCO1/2 family.</text>
</comment>
<evidence type="ECO:0000313" key="8">
    <source>
        <dbReference type="Proteomes" id="UP000439113"/>
    </source>
</evidence>
<keyword evidence="5" id="KW-0472">Membrane</keyword>
<evidence type="ECO:0000256" key="1">
    <source>
        <dbReference type="ARBA" id="ARBA00010996"/>
    </source>
</evidence>
<comment type="caution">
    <text evidence="7">The sequence shown here is derived from an EMBL/GenBank/DDBJ whole genome shotgun (WGS) entry which is preliminary data.</text>
</comment>
<proteinExistence type="inferred from homology"/>
<feature type="binding site" evidence="3">
    <location>
        <position position="163"/>
    </location>
    <ligand>
        <name>Cu cation</name>
        <dbReference type="ChEBI" id="CHEBI:23378"/>
    </ligand>
</feature>
<feature type="transmembrane region" description="Helical" evidence="5">
    <location>
        <begin position="12"/>
        <end position="33"/>
    </location>
</feature>
<sequence>MSRPSAPARNRGVIVAGAFALVIALPLVAMLWLSTAPPAPAPRAPTFVLKGLDGSTVESARLTGKPFGVFFGFTNCPVVCPTTMTELSGWLADLGEAGRDLKFYFVTLDPARDTPEKLRDYLENFSPRLVGLTGTAEEIDAAAKAFSVYYKKVPTSSGYTLDHTALIFLIDAQGRWRGVLDYNLSRSAALERLRALLAAAPP</sequence>
<organism evidence="7 8">
    <name type="scientific">Rhodoblastus acidophilus</name>
    <name type="common">Rhodopseudomonas acidophila</name>
    <dbReference type="NCBI Taxonomy" id="1074"/>
    <lineage>
        <taxon>Bacteria</taxon>
        <taxon>Pseudomonadati</taxon>
        <taxon>Pseudomonadota</taxon>
        <taxon>Alphaproteobacteria</taxon>
        <taxon>Hyphomicrobiales</taxon>
        <taxon>Rhodoblastaceae</taxon>
        <taxon>Rhodoblastus</taxon>
    </lineage>
</organism>
<feature type="domain" description="Thioredoxin" evidence="6">
    <location>
        <begin position="38"/>
        <end position="202"/>
    </location>
</feature>
<evidence type="ECO:0000256" key="5">
    <source>
        <dbReference type="SAM" id="Phobius"/>
    </source>
</evidence>
<name>A0A6N8DND2_RHOAC</name>
<feature type="binding site" evidence="3">
    <location>
        <position position="76"/>
    </location>
    <ligand>
        <name>Cu cation</name>
        <dbReference type="ChEBI" id="CHEBI:23378"/>
    </ligand>
</feature>
<evidence type="ECO:0000256" key="4">
    <source>
        <dbReference type="PIRSR" id="PIRSR603782-2"/>
    </source>
</evidence>
<dbReference type="PANTHER" id="PTHR12151:SF25">
    <property type="entry name" value="LINALOOL DEHYDRATASE_ISOMERASE DOMAIN-CONTAINING PROTEIN"/>
    <property type="match status" value="1"/>
</dbReference>
<reference evidence="7 8" key="1">
    <citation type="submission" date="2019-11" db="EMBL/GenBank/DDBJ databases">
        <title>Whole-genome sequence of a Rhodoblastus acidophilus DSM 142.</title>
        <authorList>
            <person name="Kyndt J.A."/>
            <person name="Meyer T.E."/>
        </authorList>
    </citation>
    <scope>NUCLEOTIDE SEQUENCE [LARGE SCALE GENOMIC DNA]</scope>
    <source>
        <strain evidence="7 8">DSM 142</strain>
    </source>
</reference>
<dbReference type="CDD" id="cd02968">
    <property type="entry name" value="SCO"/>
    <property type="match status" value="1"/>
</dbReference>
<evidence type="ECO:0000259" key="6">
    <source>
        <dbReference type="PROSITE" id="PS51352"/>
    </source>
</evidence>
<feature type="binding site" evidence="3">
    <location>
        <position position="80"/>
    </location>
    <ligand>
        <name>Cu cation</name>
        <dbReference type="ChEBI" id="CHEBI:23378"/>
    </ligand>
</feature>
<keyword evidence="5" id="KW-1133">Transmembrane helix</keyword>
<evidence type="ECO:0000313" key="7">
    <source>
        <dbReference type="EMBL" id="MTV30284.1"/>
    </source>
</evidence>
<dbReference type="EMBL" id="WNKS01000003">
    <property type="protein sequence ID" value="MTV30284.1"/>
    <property type="molecule type" value="Genomic_DNA"/>
</dbReference>
<dbReference type="InterPro" id="IPR013766">
    <property type="entry name" value="Thioredoxin_domain"/>
</dbReference>
<dbReference type="InterPro" id="IPR036249">
    <property type="entry name" value="Thioredoxin-like_sf"/>
</dbReference>